<organism evidence="2 3">
    <name type="scientific">Polarella glacialis</name>
    <name type="common">Dinoflagellate</name>
    <dbReference type="NCBI Taxonomy" id="89957"/>
    <lineage>
        <taxon>Eukaryota</taxon>
        <taxon>Sar</taxon>
        <taxon>Alveolata</taxon>
        <taxon>Dinophyceae</taxon>
        <taxon>Suessiales</taxon>
        <taxon>Suessiaceae</taxon>
        <taxon>Polarella</taxon>
    </lineage>
</organism>
<dbReference type="InterPro" id="IPR008775">
    <property type="entry name" value="Phytyl_CoA_dOase-like"/>
</dbReference>
<dbReference type="PANTHER" id="PTHR40128">
    <property type="entry name" value="EXPRESSED PROTEIN"/>
    <property type="match status" value="1"/>
</dbReference>
<dbReference type="Proteomes" id="UP000626109">
    <property type="component" value="Unassembled WGS sequence"/>
</dbReference>
<evidence type="ECO:0000313" key="2">
    <source>
        <dbReference type="EMBL" id="CAE8705146.1"/>
    </source>
</evidence>
<evidence type="ECO:0000313" key="1">
    <source>
        <dbReference type="EMBL" id="CAE8680499.1"/>
    </source>
</evidence>
<proteinExistence type="predicted"/>
<dbReference type="EMBL" id="CAJNNW010025863">
    <property type="protein sequence ID" value="CAE8680499.1"/>
    <property type="molecule type" value="Genomic_DNA"/>
</dbReference>
<protein>
    <recommendedName>
        <fullName evidence="4">Phytanoyl-CoA dioxygenase</fullName>
    </recommendedName>
</protein>
<reference evidence="2" key="1">
    <citation type="submission" date="2021-02" db="EMBL/GenBank/DDBJ databases">
        <authorList>
            <person name="Dougan E. K."/>
            <person name="Rhodes N."/>
            <person name="Thang M."/>
            <person name="Chan C."/>
        </authorList>
    </citation>
    <scope>NUCLEOTIDE SEQUENCE</scope>
</reference>
<dbReference type="AlphaFoldDB" id="A0A813KPZ7"/>
<accession>A0A813KPZ7</accession>
<gene>
    <name evidence="1" type="ORF">PGLA2088_LOCUS21934</name>
    <name evidence="2" type="ORF">PGLA2088_LOCUS33550</name>
</gene>
<dbReference type="Gene3D" id="2.60.120.620">
    <property type="entry name" value="q2cbj1_9rhob like domain"/>
    <property type="match status" value="1"/>
</dbReference>
<evidence type="ECO:0008006" key="4">
    <source>
        <dbReference type="Google" id="ProtNLM"/>
    </source>
</evidence>
<dbReference type="PANTHER" id="PTHR40128:SF1">
    <property type="entry name" value="PHYTANOYL-COA HYDROXYLASE"/>
    <property type="match status" value="1"/>
</dbReference>
<sequence length="252" mass="28276">MLAAGDSDQGRLRGTEALCQQPEIKACLEHEALRRFFGDLFGRRAVTYDFKWLRAVRRGQSSGFHMDTVYMGNCAAPNLLTCWIPLMAVPLELGGLTVCRGSCSLPTFAPVRESYGRLDLDSGDVGGTGWFSEDPEEVAHFGGQWQTADFAPGDVVVFNMHTMHGSSVNQTSRWRLSFDVRWQPEDEPLDSRWMRRSADGVIPGDTSRWALHRDDPVEFPRTMNMAKRDWGLMGSRRALVAEAKDDSLPCEE</sequence>
<name>A0A813KPZ7_POLGL</name>
<comment type="caution">
    <text evidence="2">The sequence shown here is derived from an EMBL/GenBank/DDBJ whole genome shotgun (WGS) entry which is preliminary data.</text>
</comment>
<dbReference type="SUPFAM" id="SSF51197">
    <property type="entry name" value="Clavaminate synthase-like"/>
    <property type="match status" value="1"/>
</dbReference>
<dbReference type="EMBL" id="CAJNNW010030914">
    <property type="protein sequence ID" value="CAE8705146.1"/>
    <property type="molecule type" value="Genomic_DNA"/>
</dbReference>
<dbReference type="Pfam" id="PF05721">
    <property type="entry name" value="PhyH"/>
    <property type="match status" value="1"/>
</dbReference>
<evidence type="ECO:0000313" key="3">
    <source>
        <dbReference type="Proteomes" id="UP000626109"/>
    </source>
</evidence>